<protein>
    <recommendedName>
        <fullName evidence="3">DDE Tnp4 domain-containing protein</fullName>
    </recommendedName>
</protein>
<dbReference type="EMBL" id="RCHU01000504">
    <property type="protein sequence ID" value="TKS03493.1"/>
    <property type="molecule type" value="Genomic_DNA"/>
</dbReference>
<comment type="caution">
    <text evidence="2">The sequence shown here is derived from an EMBL/GenBank/DDBJ whole genome shotgun (WGS) entry which is preliminary data.</text>
</comment>
<dbReference type="AlphaFoldDB" id="A0A4U5Q0Y0"/>
<sequence>MCRFDTLLGFLNCCGAIDAAHVIMTLPAVETSDDWYGRERNYSMFLQGIVVHEMRFLDIVKGWPGGLTVPRLLKCSGFFKLCQNGECLHGNSSILSQGAETREYIVDGDRLSSSSMAHNS</sequence>
<feature type="chain" id="PRO_5020571338" description="DDE Tnp4 domain-containing protein" evidence="1">
    <location>
        <begin position="20"/>
        <end position="120"/>
    </location>
</feature>
<reference evidence="2" key="1">
    <citation type="submission" date="2018-10" db="EMBL/GenBank/DDBJ databases">
        <title>Population genomic analysis revealed the cold adaptation of white poplar.</title>
        <authorList>
            <person name="Liu Y.-J."/>
        </authorList>
    </citation>
    <scope>NUCLEOTIDE SEQUENCE [LARGE SCALE GENOMIC DNA]</scope>
    <source>
        <strain evidence="2">PAL-ZL1</strain>
    </source>
</reference>
<organism evidence="2">
    <name type="scientific">Populus alba</name>
    <name type="common">White poplar</name>
    <dbReference type="NCBI Taxonomy" id="43335"/>
    <lineage>
        <taxon>Eukaryota</taxon>
        <taxon>Viridiplantae</taxon>
        <taxon>Streptophyta</taxon>
        <taxon>Embryophyta</taxon>
        <taxon>Tracheophyta</taxon>
        <taxon>Spermatophyta</taxon>
        <taxon>Magnoliopsida</taxon>
        <taxon>eudicotyledons</taxon>
        <taxon>Gunneridae</taxon>
        <taxon>Pentapetalae</taxon>
        <taxon>rosids</taxon>
        <taxon>fabids</taxon>
        <taxon>Malpighiales</taxon>
        <taxon>Salicaceae</taxon>
        <taxon>Saliceae</taxon>
        <taxon>Populus</taxon>
    </lineage>
</organism>
<feature type="signal peptide" evidence="1">
    <location>
        <begin position="1"/>
        <end position="19"/>
    </location>
</feature>
<dbReference type="STRING" id="43335.A0A4U5Q0Y0"/>
<evidence type="ECO:0000313" key="2">
    <source>
        <dbReference type="EMBL" id="TKS03493.1"/>
    </source>
</evidence>
<accession>A0A4U5Q0Y0</accession>
<name>A0A4U5Q0Y0_POPAL</name>
<evidence type="ECO:0000256" key="1">
    <source>
        <dbReference type="SAM" id="SignalP"/>
    </source>
</evidence>
<keyword evidence="1" id="KW-0732">Signal</keyword>
<proteinExistence type="predicted"/>
<evidence type="ECO:0008006" key="3">
    <source>
        <dbReference type="Google" id="ProtNLM"/>
    </source>
</evidence>
<gene>
    <name evidence="2" type="ORF">D5086_0000154900</name>
</gene>